<evidence type="ECO:0000256" key="5">
    <source>
        <dbReference type="SAM" id="MobiDB-lite"/>
    </source>
</evidence>
<proteinExistence type="inferred from homology"/>
<dbReference type="RefSeq" id="WP_204708509.1">
    <property type="nucleotide sequence ID" value="NZ_JBHSZV010000047.1"/>
</dbReference>
<sequence length="536" mass="59778">MNIWNRYKNRSKKQTTKDQEPTTEKVSALDQNIRVNLNKLKEELGDSGDLVIRQFELGAAPSTQTAVIYISGLVDEKSVNEFVTASLKVESSLEGKSQELTQQNVFDFIKGHALSVEKVEMKTDWNEFLLSVLSGYTAILVDGYDEAIIGNTIGGETRGVTEPTTELTIRGPKISFTESIGTNVAMVRRYLKNPNLRFETMQIGSISQTDVAIMYIKGIANEKVFREIKQRLNKIEVEDILDSGYIEQYIEDETFTLFPTIYNTERPDAVVGNLLEGRIAIIVDGTPYVLVAPALFIQFFQTPSDYYQNFFIGSFLRFLRISTFAITLFTPSLYIALTTFHPQMIPTSLLISLAAQQEGVPFPLFIEVLIMEFTFEIIREAGLRMPRAVGQAVSIVGGLVLGQAAVQAGIVSAATIIVVALTGISSFAIPSYNMAVAPRLLRFLMMFLAGSFGLYGVSMALFILVAHLSSLRSFGIPYLTPFAPFVWSDIKDTIIRQPLWTMIFRPRLTSQQNGKRQDKGQKPGPPDSDNPYVKKE</sequence>
<feature type="transmembrane region" description="Helical" evidence="6">
    <location>
        <begin position="444"/>
        <end position="466"/>
    </location>
</feature>
<feature type="transmembrane region" description="Helical" evidence="6">
    <location>
        <begin position="399"/>
        <end position="424"/>
    </location>
</feature>
<keyword evidence="8" id="KW-1185">Reference proteome</keyword>
<organism evidence="7 8">
    <name type="scientific">Halobacillus seohaensis</name>
    <dbReference type="NCBI Taxonomy" id="447421"/>
    <lineage>
        <taxon>Bacteria</taxon>
        <taxon>Bacillati</taxon>
        <taxon>Bacillota</taxon>
        <taxon>Bacilli</taxon>
        <taxon>Bacillales</taxon>
        <taxon>Bacillaceae</taxon>
        <taxon>Halobacillus</taxon>
    </lineage>
</organism>
<name>A0ABW2EMQ5_9BACI</name>
<feature type="region of interest" description="Disordered" evidence="5">
    <location>
        <begin position="1"/>
        <end position="26"/>
    </location>
</feature>
<evidence type="ECO:0000256" key="2">
    <source>
        <dbReference type="ARBA" id="ARBA00005278"/>
    </source>
</evidence>
<comment type="subcellular location">
    <subcellularLocation>
        <location evidence="4">Cell membrane</location>
    </subcellularLocation>
    <subcellularLocation>
        <location evidence="1">Membrane</location>
        <topology evidence="1">Multi-pass membrane protein</topology>
    </subcellularLocation>
</comment>
<comment type="similarity">
    <text evidence="2 4">Belongs to the GerABKA family.</text>
</comment>
<reference evidence="8" key="1">
    <citation type="journal article" date="2019" name="Int. J. Syst. Evol. Microbiol.">
        <title>The Global Catalogue of Microorganisms (GCM) 10K type strain sequencing project: providing services to taxonomists for standard genome sequencing and annotation.</title>
        <authorList>
            <consortium name="The Broad Institute Genomics Platform"/>
            <consortium name="The Broad Institute Genome Sequencing Center for Infectious Disease"/>
            <person name="Wu L."/>
            <person name="Ma J."/>
        </authorList>
    </citation>
    <scope>NUCLEOTIDE SEQUENCE [LARGE SCALE GENOMIC DNA]</scope>
    <source>
        <strain evidence="8">CGMCC 4.1621</strain>
    </source>
</reference>
<dbReference type="EMBL" id="JBHSZV010000047">
    <property type="protein sequence ID" value="MFC7063390.1"/>
    <property type="molecule type" value="Genomic_DNA"/>
</dbReference>
<protein>
    <submittedName>
        <fullName evidence="7">Spore germination protein</fullName>
    </submittedName>
</protein>
<dbReference type="Proteomes" id="UP001596410">
    <property type="component" value="Unassembled WGS sequence"/>
</dbReference>
<evidence type="ECO:0000256" key="1">
    <source>
        <dbReference type="ARBA" id="ARBA00004141"/>
    </source>
</evidence>
<feature type="region of interest" description="Disordered" evidence="5">
    <location>
        <begin position="510"/>
        <end position="536"/>
    </location>
</feature>
<keyword evidence="6" id="KW-0812">Transmembrane</keyword>
<comment type="caution">
    <text evidence="7">The sequence shown here is derived from an EMBL/GenBank/DDBJ whole genome shotgun (WGS) entry which is preliminary data.</text>
</comment>
<accession>A0ABW2EMQ5</accession>
<dbReference type="PIRSF" id="PIRSF005690">
    <property type="entry name" value="GerBA"/>
    <property type="match status" value="1"/>
</dbReference>
<evidence type="ECO:0000313" key="8">
    <source>
        <dbReference type="Proteomes" id="UP001596410"/>
    </source>
</evidence>
<evidence type="ECO:0000256" key="4">
    <source>
        <dbReference type="PIRNR" id="PIRNR005690"/>
    </source>
</evidence>
<dbReference type="InterPro" id="IPR004995">
    <property type="entry name" value="Spore_Ger"/>
</dbReference>
<evidence type="ECO:0000313" key="7">
    <source>
        <dbReference type="EMBL" id="MFC7063390.1"/>
    </source>
</evidence>
<dbReference type="Pfam" id="PF03323">
    <property type="entry name" value="GerA"/>
    <property type="match status" value="1"/>
</dbReference>
<evidence type="ECO:0000256" key="3">
    <source>
        <dbReference type="ARBA" id="ARBA00023136"/>
    </source>
</evidence>
<evidence type="ECO:0000256" key="6">
    <source>
        <dbReference type="SAM" id="Phobius"/>
    </source>
</evidence>
<gene>
    <name evidence="7" type="ORF">ACFQIC_16370</name>
</gene>
<dbReference type="InterPro" id="IPR050768">
    <property type="entry name" value="UPF0353/GerABKA_families"/>
</dbReference>
<dbReference type="PANTHER" id="PTHR22550:SF5">
    <property type="entry name" value="LEUCINE ZIPPER PROTEIN 4"/>
    <property type="match status" value="1"/>
</dbReference>
<dbReference type="PANTHER" id="PTHR22550">
    <property type="entry name" value="SPORE GERMINATION PROTEIN"/>
    <property type="match status" value="1"/>
</dbReference>
<keyword evidence="6" id="KW-1133">Transmembrane helix</keyword>
<feature type="transmembrane region" description="Helical" evidence="6">
    <location>
        <begin position="318"/>
        <end position="340"/>
    </location>
</feature>
<keyword evidence="3 4" id="KW-0472">Membrane</keyword>